<name>A0A392PXC8_9FABA</name>
<dbReference type="GO" id="GO:0004527">
    <property type="term" value="F:exonuclease activity"/>
    <property type="evidence" value="ECO:0007669"/>
    <property type="project" value="UniProtKB-KW"/>
</dbReference>
<protein>
    <submittedName>
        <fullName evidence="1">Putative exonuclease domain-containing protein</fullName>
    </submittedName>
</protein>
<dbReference type="InterPro" id="IPR051274">
    <property type="entry name" value="3-5_Exoribonuclease"/>
</dbReference>
<evidence type="ECO:0000313" key="2">
    <source>
        <dbReference type="Proteomes" id="UP000265520"/>
    </source>
</evidence>
<dbReference type="AlphaFoldDB" id="A0A392PXC8"/>
<comment type="caution">
    <text evidence="1">The sequence shown here is derived from an EMBL/GenBank/DDBJ whole genome shotgun (WGS) entry which is preliminary data.</text>
</comment>
<evidence type="ECO:0000313" key="1">
    <source>
        <dbReference type="EMBL" id="MCI16773.1"/>
    </source>
</evidence>
<accession>A0A392PXC8</accession>
<sequence length="66" mass="7436">ATGMVTMMKELQIPLVGSHHLGIDDTKNIARVLQHMLVDGALVQITARKNPRSPQDVNFLFKNRIR</sequence>
<dbReference type="PANTHER" id="PTHR23044">
    <property type="entry name" value="3'-5' EXONUCLEASE ERI1-RELATED"/>
    <property type="match status" value="1"/>
</dbReference>
<reference evidence="1 2" key="1">
    <citation type="journal article" date="2018" name="Front. Plant Sci.">
        <title>Red Clover (Trifolium pratense) and Zigzag Clover (T. medium) - A Picture of Genomic Similarities and Differences.</title>
        <authorList>
            <person name="Dluhosova J."/>
            <person name="Istvanek J."/>
            <person name="Nedelnik J."/>
            <person name="Repkova J."/>
        </authorList>
    </citation>
    <scope>NUCLEOTIDE SEQUENCE [LARGE SCALE GENOMIC DNA]</scope>
    <source>
        <strain evidence="2">cv. 10/8</strain>
        <tissue evidence="1">Leaf</tissue>
    </source>
</reference>
<feature type="non-terminal residue" evidence="1">
    <location>
        <position position="1"/>
    </location>
</feature>
<dbReference type="PANTHER" id="PTHR23044:SF61">
    <property type="entry name" value="3'-5' EXORIBONUCLEASE 1-RELATED"/>
    <property type="match status" value="1"/>
</dbReference>
<organism evidence="1 2">
    <name type="scientific">Trifolium medium</name>
    <dbReference type="NCBI Taxonomy" id="97028"/>
    <lineage>
        <taxon>Eukaryota</taxon>
        <taxon>Viridiplantae</taxon>
        <taxon>Streptophyta</taxon>
        <taxon>Embryophyta</taxon>
        <taxon>Tracheophyta</taxon>
        <taxon>Spermatophyta</taxon>
        <taxon>Magnoliopsida</taxon>
        <taxon>eudicotyledons</taxon>
        <taxon>Gunneridae</taxon>
        <taxon>Pentapetalae</taxon>
        <taxon>rosids</taxon>
        <taxon>fabids</taxon>
        <taxon>Fabales</taxon>
        <taxon>Fabaceae</taxon>
        <taxon>Papilionoideae</taxon>
        <taxon>50 kb inversion clade</taxon>
        <taxon>NPAAA clade</taxon>
        <taxon>Hologalegina</taxon>
        <taxon>IRL clade</taxon>
        <taxon>Trifolieae</taxon>
        <taxon>Trifolium</taxon>
    </lineage>
</organism>
<dbReference type="Gene3D" id="3.30.420.10">
    <property type="entry name" value="Ribonuclease H-like superfamily/Ribonuclease H"/>
    <property type="match status" value="1"/>
</dbReference>
<keyword evidence="1" id="KW-0269">Exonuclease</keyword>
<keyword evidence="2" id="KW-1185">Reference proteome</keyword>
<proteinExistence type="predicted"/>
<dbReference type="EMBL" id="LXQA010102392">
    <property type="protein sequence ID" value="MCI16773.1"/>
    <property type="molecule type" value="Genomic_DNA"/>
</dbReference>
<dbReference type="Proteomes" id="UP000265520">
    <property type="component" value="Unassembled WGS sequence"/>
</dbReference>
<dbReference type="InterPro" id="IPR036397">
    <property type="entry name" value="RNaseH_sf"/>
</dbReference>
<dbReference type="GO" id="GO:0003676">
    <property type="term" value="F:nucleic acid binding"/>
    <property type="evidence" value="ECO:0007669"/>
    <property type="project" value="InterPro"/>
</dbReference>
<keyword evidence="1" id="KW-0378">Hydrolase</keyword>
<keyword evidence="1" id="KW-0540">Nuclease</keyword>